<dbReference type="Pfam" id="PF03949">
    <property type="entry name" value="Malic_M"/>
    <property type="match status" value="1"/>
</dbReference>
<dbReference type="SUPFAM" id="SSF51735">
    <property type="entry name" value="NAD(P)-binding Rossmann-fold domains"/>
    <property type="match status" value="1"/>
</dbReference>
<evidence type="ECO:0000256" key="1">
    <source>
        <dbReference type="ARBA" id="ARBA00001936"/>
    </source>
</evidence>
<comment type="catalytic activity">
    <reaction evidence="7">
        <text>(S)-malate + NADP(+) = pyruvate + CO2 + NADPH</text>
        <dbReference type="Rhea" id="RHEA:18253"/>
        <dbReference type="ChEBI" id="CHEBI:15361"/>
        <dbReference type="ChEBI" id="CHEBI:15589"/>
        <dbReference type="ChEBI" id="CHEBI:16526"/>
        <dbReference type="ChEBI" id="CHEBI:57783"/>
        <dbReference type="ChEBI" id="CHEBI:58349"/>
        <dbReference type="EC" id="1.1.1.40"/>
    </reaction>
    <physiologicalReaction direction="left-to-right" evidence="7">
        <dbReference type="Rhea" id="RHEA:18254"/>
    </physiologicalReaction>
    <physiologicalReaction direction="right-to-left" evidence="7">
        <dbReference type="Rhea" id="RHEA:18255"/>
    </physiologicalReaction>
</comment>
<keyword evidence="4" id="KW-0479">Metal-binding</keyword>
<evidence type="ECO:0000313" key="13">
    <source>
        <dbReference type="Proteomes" id="UP000233180"/>
    </source>
</evidence>
<dbReference type="EC" id="1.1.1.40" evidence="6"/>
<dbReference type="InterPro" id="IPR037062">
    <property type="entry name" value="Malic_N_dom_sf"/>
</dbReference>
<dbReference type="InterPro" id="IPR046346">
    <property type="entry name" value="Aminoacid_DH-like_N_sf"/>
</dbReference>
<dbReference type="FunFam" id="3.40.50.720:FF:000060">
    <property type="entry name" value="Malic enzyme"/>
    <property type="match status" value="1"/>
</dbReference>
<dbReference type="Gene3D" id="3.40.50.720">
    <property type="entry name" value="NAD(P)-binding Rossmann-like Domain"/>
    <property type="match status" value="1"/>
</dbReference>
<dbReference type="InterPro" id="IPR036291">
    <property type="entry name" value="NAD(P)-bd_dom_sf"/>
</dbReference>
<feature type="active site" description="Proton donor" evidence="8">
    <location>
        <position position="112"/>
    </location>
</feature>
<accession>A0A2K6KAK1</accession>
<dbReference type="GO" id="GO:0006108">
    <property type="term" value="P:malate metabolic process"/>
    <property type="evidence" value="ECO:0007669"/>
    <property type="project" value="TreeGrafter"/>
</dbReference>
<feature type="binding site" evidence="9">
    <location>
        <position position="165"/>
    </location>
    <ligand>
        <name>(S)-malate</name>
        <dbReference type="ChEBI" id="CHEBI:15589"/>
    </ligand>
</feature>
<evidence type="ECO:0000256" key="9">
    <source>
        <dbReference type="PIRSR" id="PIRSR000106-2"/>
    </source>
</evidence>
<name>A0A2K6KAK1_RHIBE</name>
<feature type="binding site" evidence="9">
    <location>
        <position position="454"/>
    </location>
    <ligand>
        <name>(S)-malate</name>
        <dbReference type="ChEBI" id="CHEBI:15589"/>
    </ligand>
</feature>
<evidence type="ECO:0000256" key="2">
    <source>
        <dbReference type="ARBA" id="ARBA00001946"/>
    </source>
</evidence>
<dbReference type="GO" id="GO:0046872">
    <property type="term" value="F:metal ion binding"/>
    <property type="evidence" value="ECO:0007669"/>
    <property type="project" value="UniProtKB-KW"/>
</dbReference>
<dbReference type="Ensembl" id="ENSRBIT00000031886.1">
    <property type="protein sequence ID" value="ENSRBIP00000008283.1"/>
    <property type="gene ID" value="ENSRBIG00000027785.1"/>
</dbReference>
<proteinExistence type="inferred from homology"/>
<dbReference type="PRINTS" id="PR00072">
    <property type="entry name" value="MALOXRDTASE"/>
</dbReference>
<dbReference type="OMA" id="ANYDTAN"/>
<dbReference type="Proteomes" id="UP000233180">
    <property type="component" value="Unassembled WGS sequence"/>
</dbReference>
<evidence type="ECO:0000259" key="10">
    <source>
        <dbReference type="SMART" id="SM00919"/>
    </source>
</evidence>
<organism evidence="12 13">
    <name type="scientific">Rhinopithecus bieti</name>
    <name type="common">Black snub-nosed monkey</name>
    <name type="synonym">Pygathrix bieti</name>
    <dbReference type="NCBI Taxonomy" id="61621"/>
    <lineage>
        <taxon>Eukaryota</taxon>
        <taxon>Metazoa</taxon>
        <taxon>Chordata</taxon>
        <taxon>Craniata</taxon>
        <taxon>Vertebrata</taxon>
        <taxon>Euteleostomi</taxon>
        <taxon>Mammalia</taxon>
        <taxon>Eutheria</taxon>
        <taxon>Euarchontoglires</taxon>
        <taxon>Primates</taxon>
        <taxon>Haplorrhini</taxon>
        <taxon>Catarrhini</taxon>
        <taxon>Cercopithecidae</taxon>
        <taxon>Colobinae</taxon>
        <taxon>Rhinopithecus</taxon>
    </lineage>
</organism>
<dbReference type="InterPro" id="IPR012301">
    <property type="entry name" value="Malic_N_dom"/>
</dbReference>
<feature type="domain" description="Malic enzyme N-terminal" evidence="11">
    <location>
        <begin position="89"/>
        <end position="260"/>
    </location>
</feature>
<dbReference type="FunFam" id="3.40.50.10380:FF:000004">
    <property type="entry name" value="Malic enzyme"/>
    <property type="match status" value="1"/>
</dbReference>
<comment type="similarity">
    <text evidence="3">Belongs to the malic enzymes family.</text>
</comment>
<dbReference type="PANTHER" id="PTHR23406:SF27">
    <property type="entry name" value="NAD-DEPENDENT MALIC ENZYME, MITOCHONDRIAL"/>
    <property type="match status" value="1"/>
</dbReference>
<dbReference type="GO" id="GO:0050661">
    <property type="term" value="F:NADP binding"/>
    <property type="evidence" value="ECO:0007669"/>
    <property type="project" value="UniProtKB-ARBA"/>
</dbReference>
<feature type="domain" description="Malic enzyme NAD-binding" evidence="10">
    <location>
        <begin position="271"/>
        <end position="523"/>
    </location>
</feature>
<comment type="cofactor">
    <cofactor evidence="1">
        <name>Mn(2+)</name>
        <dbReference type="ChEBI" id="CHEBI:29035"/>
    </cofactor>
</comment>
<dbReference type="CDD" id="cd00762">
    <property type="entry name" value="NAD_bind_malic_enz"/>
    <property type="match status" value="1"/>
</dbReference>
<dbReference type="SMART" id="SM01274">
    <property type="entry name" value="malic"/>
    <property type="match status" value="1"/>
</dbReference>
<evidence type="ECO:0000256" key="3">
    <source>
        <dbReference type="ARBA" id="ARBA00008785"/>
    </source>
</evidence>
<evidence type="ECO:0000256" key="5">
    <source>
        <dbReference type="ARBA" id="ARBA00023002"/>
    </source>
</evidence>
<sequence>MLSRLRVVSTTCTLACRRLHIKEKGKPLMLNPRTNKGMAFTLQERQMLGLQGLLPPKIETQDIQALRFHRNLKKMTSPLEKYIYIMGIQERNEKLFYRILQDDIESLMPIVYTPTVGLACSQYGHIFRRPKGLFISISDRGHVRSIVDNWPENHVKAVVVTDGERILGLGDLGVYGMGIPVGKLCLYTACAGIRPDRCLPVCIDVGTDNIALLKDPFYMGLYQKRDRTQQYDDLIDEFMKAITDRYFKNLTPAPAATHLIQFEQTLEIKWTAAVALAGLLAAQKVISKPISEHKILFLGAGEAALGIANLIVMSMVENGLSEQEAQKKIWMFDKYGLLIKGRKAKIDSYQEPFTHPAPESIPDTFEDAVNILKPSTIIGVAGAGRLFTPDVIRAMASINERPVIFALSNPTAQAECTAEEAYTLTEGRCLFASGSPFGPVKLTDGRVFTPGQGNNVYIFPGVALAVILCNTRHISDSVFLEAAKALTSQLTDEELAQGRLYPPLANIQEVSINIAIKVNFFLSKYFLIDHF</sequence>
<dbReference type="PANTHER" id="PTHR23406">
    <property type="entry name" value="MALIC ENZYME-RELATED"/>
    <property type="match status" value="1"/>
</dbReference>
<dbReference type="NCBIfam" id="NF010052">
    <property type="entry name" value="PRK13529.1"/>
    <property type="match status" value="1"/>
</dbReference>
<dbReference type="GeneTree" id="ENSGT00950000183134"/>
<dbReference type="InterPro" id="IPR001891">
    <property type="entry name" value="Malic_OxRdtase"/>
</dbReference>
<reference evidence="12" key="3">
    <citation type="submission" date="2025-09" db="UniProtKB">
        <authorList>
            <consortium name="Ensembl"/>
        </authorList>
    </citation>
    <scope>IDENTIFICATION</scope>
</reference>
<dbReference type="Gene3D" id="3.40.50.10380">
    <property type="entry name" value="Malic enzyme, N-terminal domain"/>
    <property type="match status" value="1"/>
</dbReference>
<dbReference type="PIRSF" id="PIRSF000106">
    <property type="entry name" value="ME"/>
    <property type="match status" value="1"/>
</dbReference>
<evidence type="ECO:0000313" key="12">
    <source>
        <dbReference type="Ensembl" id="ENSRBIP00000008283.1"/>
    </source>
</evidence>
<dbReference type="GO" id="GO:0051287">
    <property type="term" value="F:NAD binding"/>
    <property type="evidence" value="ECO:0007669"/>
    <property type="project" value="InterPro"/>
</dbReference>
<dbReference type="Pfam" id="PF00390">
    <property type="entry name" value="malic"/>
    <property type="match status" value="1"/>
</dbReference>
<comment type="cofactor">
    <cofactor evidence="2">
        <name>Mg(2+)</name>
        <dbReference type="ChEBI" id="CHEBI:18420"/>
    </cofactor>
</comment>
<evidence type="ECO:0000259" key="11">
    <source>
        <dbReference type="SMART" id="SM01274"/>
    </source>
</evidence>
<keyword evidence="13" id="KW-1185">Reference proteome</keyword>
<evidence type="ECO:0000256" key="8">
    <source>
        <dbReference type="PIRSR" id="PIRSR000106-1"/>
    </source>
</evidence>
<dbReference type="SUPFAM" id="SSF53223">
    <property type="entry name" value="Aminoacid dehydrogenase-like, N-terminal domain"/>
    <property type="match status" value="1"/>
</dbReference>
<dbReference type="GO" id="GO:0004473">
    <property type="term" value="F:malate dehydrogenase (decarboxylating) (NADP+) activity"/>
    <property type="evidence" value="ECO:0007669"/>
    <property type="project" value="UniProtKB-EC"/>
</dbReference>
<reference evidence="12" key="2">
    <citation type="submission" date="2025-08" db="UniProtKB">
        <authorList>
            <consortium name="Ensembl"/>
        </authorList>
    </citation>
    <scope>IDENTIFICATION</scope>
</reference>
<keyword evidence="5" id="KW-0560">Oxidoreductase</keyword>
<dbReference type="InterPro" id="IPR012302">
    <property type="entry name" value="Malic_NAD-bd"/>
</dbReference>
<feature type="active site" description="Proton acceptor" evidence="8">
    <location>
        <position position="183"/>
    </location>
</feature>
<evidence type="ECO:0000256" key="7">
    <source>
        <dbReference type="ARBA" id="ARBA00051586"/>
    </source>
</evidence>
<reference evidence="12 13" key="1">
    <citation type="submission" date="2016-06" db="EMBL/GenBank/DDBJ databases">
        <title>Genome of Rhinopithecus bieti.</title>
        <authorList>
            <person name="Wu"/>
            <person name="C.-I. and Zhang"/>
            <person name="Y."/>
        </authorList>
    </citation>
    <scope>NUCLEOTIDE SEQUENCE</scope>
</reference>
<dbReference type="SMART" id="SM00919">
    <property type="entry name" value="Malic_M"/>
    <property type="match status" value="1"/>
</dbReference>
<protein>
    <recommendedName>
        <fullName evidence="6">malate dehydrogenase (oxaloacetate-decarboxylating) (NADP(+))</fullName>
        <ecNumber evidence="6">1.1.1.40</ecNumber>
    </recommendedName>
</protein>
<evidence type="ECO:0000256" key="6">
    <source>
        <dbReference type="ARBA" id="ARBA00038964"/>
    </source>
</evidence>
<feature type="binding site" evidence="9">
    <location>
        <position position="409"/>
    </location>
    <ligand>
        <name>(S)-malate</name>
        <dbReference type="ChEBI" id="CHEBI:15589"/>
    </ligand>
</feature>
<evidence type="ECO:0000256" key="4">
    <source>
        <dbReference type="ARBA" id="ARBA00022723"/>
    </source>
</evidence>
<dbReference type="AlphaFoldDB" id="A0A2K6KAK1"/>
<gene>
    <name evidence="12" type="primary">ME2</name>
</gene>
<dbReference type="GO" id="GO:0005739">
    <property type="term" value="C:mitochondrion"/>
    <property type="evidence" value="ECO:0007669"/>
    <property type="project" value="TreeGrafter"/>
</dbReference>